<keyword evidence="3" id="KW-1185">Reference proteome</keyword>
<dbReference type="PANTHER" id="PTHR47345">
    <property type="entry name" value="CUT9-INTERACTING PROTEIN SCN1"/>
    <property type="match status" value="1"/>
</dbReference>
<dbReference type="InterPro" id="IPR001130">
    <property type="entry name" value="TatD-like"/>
</dbReference>
<evidence type="ECO:0008006" key="4">
    <source>
        <dbReference type="Google" id="ProtNLM"/>
    </source>
</evidence>
<dbReference type="GO" id="GO:0016788">
    <property type="term" value="F:hydrolase activity, acting on ester bonds"/>
    <property type="evidence" value="ECO:0007669"/>
    <property type="project" value="InterPro"/>
</dbReference>
<evidence type="ECO:0000256" key="1">
    <source>
        <dbReference type="SAM" id="MobiDB-lite"/>
    </source>
</evidence>
<reference evidence="2 3" key="1">
    <citation type="submission" date="2017-03" db="EMBL/GenBank/DDBJ databases">
        <title>Widespread Adenine N6-methylation of Active Genes in Fungi.</title>
        <authorList>
            <consortium name="DOE Joint Genome Institute"/>
            <person name="Mondo S.J."/>
            <person name="Dannebaum R.O."/>
            <person name="Kuo R.C."/>
            <person name="Louie K.B."/>
            <person name="Bewick A.J."/>
            <person name="Labutti K."/>
            <person name="Haridas S."/>
            <person name="Kuo A."/>
            <person name="Salamov A."/>
            <person name="Ahrendt S.R."/>
            <person name="Lau R."/>
            <person name="Bowen B.P."/>
            <person name="Lipzen A."/>
            <person name="Sullivan W."/>
            <person name="Andreopoulos W.B."/>
            <person name="Clum A."/>
            <person name="Lindquist E."/>
            <person name="Daum C."/>
            <person name="Northen T.R."/>
            <person name="Ramamoorthy G."/>
            <person name="Schmitz R.J."/>
            <person name="Gryganskyi A."/>
            <person name="Culley D."/>
            <person name="Magnuson J."/>
            <person name="James T.Y."/>
            <person name="O'Malley M.A."/>
            <person name="Stajich J.E."/>
            <person name="Spatafora J.W."/>
            <person name="Visel A."/>
            <person name="Grigoriev I.V."/>
        </authorList>
    </citation>
    <scope>NUCLEOTIDE SEQUENCE [LARGE SCALE GENOMIC DNA]</scope>
    <source>
        <strain evidence="2 3">NRRL Y-17943</strain>
    </source>
</reference>
<dbReference type="OrthoDB" id="413993at2759"/>
<dbReference type="RefSeq" id="XP_021872028.1">
    <property type="nucleotide sequence ID" value="XM_022015680.1"/>
</dbReference>
<dbReference type="InterPro" id="IPR032466">
    <property type="entry name" value="Metal_Hydrolase"/>
</dbReference>
<sequence>MRFWYLTKATRLSTHKAIRSLRMSSSSQNQPSRQTPTPTPTQTPDHDPPNWMTLKLPPAHILSHLTDAHCHPTDLDQPASAYDATSLGAVAAMATEPENQPKVRSVALARPWKKGDTKPSSSGSRIIACFGYHPWFSHRYTLQSPPPSKEEHYTSLFFPQHDSSTPPPTKKGQLLGLLLPFLPDPIEFGPLISQLSSDIRDSVSAGNLTMLGEVGLDGGARLRWPTSARHLHPDAETDDREGDNWNVLTPFKTSMAHQIAILERQFEVAIQHGVNVSLHSVAAAGPTFDTLVKMRDRHRNRFTNRINVDIHSGGGFSPDHWKQTERNLLNVYASPSIFVTSRSSHAAELIRTISKDRMLVESDSHDLTLCTRAVWGATEWIARCRGWKLEDENTPAWTLDEVIAKEEQEEQEGARTEERDEVWAVRTLERNFARFMNMAE</sequence>
<dbReference type="EMBL" id="NBSH01000005">
    <property type="protein sequence ID" value="ORX38041.1"/>
    <property type="molecule type" value="Genomic_DNA"/>
</dbReference>
<dbReference type="InParanoid" id="A0A1Y1UJ17"/>
<dbReference type="GeneID" id="33557489"/>
<comment type="caution">
    <text evidence="2">The sequence shown here is derived from an EMBL/GenBank/DDBJ whole genome shotgun (WGS) entry which is preliminary data.</text>
</comment>
<evidence type="ECO:0000313" key="3">
    <source>
        <dbReference type="Proteomes" id="UP000193218"/>
    </source>
</evidence>
<dbReference type="AlphaFoldDB" id="A0A1Y1UJ17"/>
<dbReference type="InterPro" id="IPR053044">
    <property type="entry name" value="Metallo-hydrolase/TatD-type"/>
</dbReference>
<dbReference type="Proteomes" id="UP000193218">
    <property type="component" value="Unassembled WGS sequence"/>
</dbReference>
<accession>A0A1Y1UJ17</accession>
<feature type="region of interest" description="Disordered" evidence="1">
    <location>
        <begin position="21"/>
        <end position="51"/>
    </location>
</feature>
<evidence type="ECO:0000313" key="2">
    <source>
        <dbReference type="EMBL" id="ORX38041.1"/>
    </source>
</evidence>
<proteinExistence type="predicted"/>
<dbReference type="SUPFAM" id="SSF51556">
    <property type="entry name" value="Metallo-dependent hydrolases"/>
    <property type="match status" value="1"/>
</dbReference>
<gene>
    <name evidence="2" type="ORF">BD324DRAFT_624286</name>
</gene>
<name>A0A1Y1UJ17_9TREE</name>
<dbReference type="PANTHER" id="PTHR47345:SF1">
    <property type="entry name" value="CUT9-INTERACTING PROTEIN SCN1"/>
    <property type="match status" value="1"/>
</dbReference>
<dbReference type="Gene3D" id="3.20.20.140">
    <property type="entry name" value="Metal-dependent hydrolases"/>
    <property type="match status" value="1"/>
</dbReference>
<dbReference type="FunCoup" id="A0A1Y1UJ17">
    <property type="interactions" value="13"/>
</dbReference>
<feature type="compositionally biased region" description="Low complexity" evidence="1">
    <location>
        <begin position="24"/>
        <end position="43"/>
    </location>
</feature>
<organism evidence="2 3">
    <name type="scientific">Kockovaella imperatae</name>
    <dbReference type="NCBI Taxonomy" id="4999"/>
    <lineage>
        <taxon>Eukaryota</taxon>
        <taxon>Fungi</taxon>
        <taxon>Dikarya</taxon>
        <taxon>Basidiomycota</taxon>
        <taxon>Agaricomycotina</taxon>
        <taxon>Tremellomycetes</taxon>
        <taxon>Tremellales</taxon>
        <taxon>Cuniculitremaceae</taxon>
        <taxon>Kockovaella</taxon>
    </lineage>
</organism>
<protein>
    <recommendedName>
        <fullName evidence="4">Metallo-dependent hydrolase</fullName>
    </recommendedName>
</protein>
<dbReference type="Pfam" id="PF01026">
    <property type="entry name" value="TatD_DNase"/>
    <property type="match status" value="1"/>
</dbReference>